<dbReference type="InterPro" id="IPR010987">
    <property type="entry name" value="Glutathione-S-Trfase_C-like"/>
</dbReference>
<dbReference type="Gene3D" id="1.20.1050.10">
    <property type="match status" value="1"/>
</dbReference>
<keyword evidence="3" id="KW-0808">Transferase</keyword>
<dbReference type="PROSITE" id="PS50404">
    <property type="entry name" value="GST_NTER"/>
    <property type="match status" value="1"/>
</dbReference>
<dbReference type="Pfam" id="PF14497">
    <property type="entry name" value="GST_C_3"/>
    <property type="match status" value="1"/>
</dbReference>
<evidence type="ECO:0000259" key="2">
    <source>
        <dbReference type="PROSITE" id="PS50405"/>
    </source>
</evidence>
<dbReference type="SUPFAM" id="SSF52833">
    <property type="entry name" value="Thioredoxin-like"/>
    <property type="match status" value="1"/>
</dbReference>
<dbReference type="PANTHER" id="PTHR11571">
    <property type="entry name" value="GLUTATHIONE S-TRANSFERASE"/>
    <property type="match status" value="1"/>
</dbReference>
<dbReference type="InterPro" id="IPR050213">
    <property type="entry name" value="GST_superfamily"/>
</dbReference>
<proteinExistence type="predicted"/>
<name>A0A0M0JUW0_9EUKA</name>
<accession>A0A0M0JUW0</accession>
<dbReference type="EMBL" id="JWZX01002248">
    <property type="protein sequence ID" value="KOO30319.1"/>
    <property type="molecule type" value="Genomic_DNA"/>
</dbReference>
<dbReference type="GO" id="GO:0006749">
    <property type="term" value="P:glutathione metabolic process"/>
    <property type="evidence" value="ECO:0007669"/>
    <property type="project" value="TreeGrafter"/>
</dbReference>
<dbReference type="OrthoDB" id="414243at2759"/>
<protein>
    <submittedName>
        <fullName evidence="3">Glutathione s-transferase</fullName>
    </submittedName>
</protein>
<evidence type="ECO:0000259" key="1">
    <source>
        <dbReference type="PROSITE" id="PS50404"/>
    </source>
</evidence>
<gene>
    <name evidence="3" type="ORF">Ctob_005915</name>
</gene>
<dbReference type="InterPro" id="IPR036282">
    <property type="entry name" value="Glutathione-S-Trfase_C_sf"/>
</dbReference>
<dbReference type="InterPro" id="IPR040079">
    <property type="entry name" value="Glutathione_S-Trfase"/>
</dbReference>
<dbReference type="PANTHER" id="PTHR11571:SF150">
    <property type="entry name" value="GLUTATHIONE S-TRANSFERASE"/>
    <property type="match status" value="1"/>
</dbReference>
<evidence type="ECO:0000313" key="4">
    <source>
        <dbReference type="Proteomes" id="UP000037460"/>
    </source>
</evidence>
<organism evidence="3 4">
    <name type="scientific">Chrysochromulina tobinii</name>
    <dbReference type="NCBI Taxonomy" id="1460289"/>
    <lineage>
        <taxon>Eukaryota</taxon>
        <taxon>Haptista</taxon>
        <taxon>Haptophyta</taxon>
        <taxon>Prymnesiophyceae</taxon>
        <taxon>Prymnesiales</taxon>
        <taxon>Chrysochromulinaceae</taxon>
        <taxon>Chrysochromulina</taxon>
    </lineage>
</organism>
<feature type="domain" description="GST N-terminal" evidence="1">
    <location>
        <begin position="22"/>
        <end position="112"/>
    </location>
</feature>
<keyword evidence="4" id="KW-1185">Reference proteome</keyword>
<dbReference type="InterPro" id="IPR004045">
    <property type="entry name" value="Glutathione_S-Trfase_N"/>
</dbReference>
<dbReference type="GO" id="GO:0004364">
    <property type="term" value="F:glutathione transferase activity"/>
    <property type="evidence" value="ECO:0007669"/>
    <property type="project" value="TreeGrafter"/>
</dbReference>
<comment type="caution">
    <text evidence="3">The sequence shown here is derived from an EMBL/GenBank/DDBJ whole genome shotgun (WGS) entry which is preliminary data.</text>
</comment>
<dbReference type="SFLD" id="SFLDS00019">
    <property type="entry name" value="Glutathione_Transferase_(cytos"/>
    <property type="match status" value="1"/>
</dbReference>
<evidence type="ECO:0000313" key="3">
    <source>
        <dbReference type="EMBL" id="KOO30319.1"/>
    </source>
</evidence>
<sequence>MAVTSAAAIASVSAARSEPEQADLHFKYFDARGVLETSRILLKLAGQRYTEERYPLDLSKTPPYGPDFFKAKESGELAANLDRVPILVADGHAIGQSSAIARFLAARVGLYGTSDTERADIDAFVEHLRDIKDQYQVAKRNPEPEARATAIEKFFSNALPAHFGKLETFVTYTGTSRAAGVVGGRLSLADVALYVFVEEYFDDKASVAAALKAAKCERLVASVDAVRSHPNVAAYLKQRPQTTL</sequence>
<dbReference type="InterPro" id="IPR004046">
    <property type="entry name" value="GST_C"/>
</dbReference>
<dbReference type="SUPFAM" id="SSF47616">
    <property type="entry name" value="GST C-terminal domain-like"/>
    <property type="match status" value="1"/>
</dbReference>
<dbReference type="InterPro" id="IPR036249">
    <property type="entry name" value="Thioredoxin-like_sf"/>
</dbReference>
<feature type="domain" description="GST C-terminal" evidence="2">
    <location>
        <begin position="114"/>
        <end position="244"/>
    </location>
</feature>
<dbReference type="AlphaFoldDB" id="A0A0M0JUW0"/>
<reference evidence="4" key="1">
    <citation type="journal article" date="2015" name="PLoS Genet.">
        <title>Genome Sequence and Transcriptome Analyses of Chrysochromulina tobin: Metabolic Tools for Enhanced Algal Fitness in the Prominent Order Prymnesiales (Haptophyceae).</title>
        <authorList>
            <person name="Hovde B.T."/>
            <person name="Deodato C.R."/>
            <person name="Hunsperger H.M."/>
            <person name="Ryken S.A."/>
            <person name="Yost W."/>
            <person name="Jha R.K."/>
            <person name="Patterson J."/>
            <person name="Monnat R.J. Jr."/>
            <person name="Barlow S.B."/>
            <person name="Starkenburg S.R."/>
            <person name="Cattolico R.A."/>
        </authorList>
    </citation>
    <scope>NUCLEOTIDE SEQUENCE</scope>
    <source>
        <strain evidence="4">CCMP291</strain>
    </source>
</reference>
<dbReference type="Pfam" id="PF02798">
    <property type="entry name" value="GST_N"/>
    <property type="match status" value="1"/>
</dbReference>
<dbReference type="PROSITE" id="PS50405">
    <property type="entry name" value="GST_CTER"/>
    <property type="match status" value="1"/>
</dbReference>
<dbReference type="Gene3D" id="3.40.30.10">
    <property type="entry name" value="Glutaredoxin"/>
    <property type="match status" value="1"/>
</dbReference>
<dbReference type="Proteomes" id="UP000037460">
    <property type="component" value="Unassembled WGS sequence"/>
</dbReference>